<dbReference type="NCBIfam" id="TIGR02609">
    <property type="entry name" value="doc_partner"/>
    <property type="match status" value="1"/>
</dbReference>
<evidence type="ECO:0000313" key="2">
    <source>
        <dbReference type="EMBL" id="TDP85069.1"/>
    </source>
</evidence>
<reference evidence="2 3" key="1">
    <citation type="submission" date="2019-03" db="EMBL/GenBank/DDBJ databases">
        <title>Genomic Encyclopedia of Type Strains, Phase IV (KMG-IV): sequencing the most valuable type-strain genomes for metagenomic binning, comparative biology and taxonomic classification.</title>
        <authorList>
            <person name="Goeker M."/>
        </authorList>
    </citation>
    <scope>NUCLEOTIDE SEQUENCE [LARGE SCALE GENOMIC DNA]</scope>
    <source>
        <strain evidence="2 3">DSM 102969</strain>
    </source>
</reference>
<proteinExistence type="predicted"/>
<feature type="domain" description="SpoVT-AbrB" evidence="1">
    <location>
        <begin position="6"/>
        <end position="52"/>
    </location>
</feature>
<sequence length="74" mass="8410">MKLELKKIGNSTGLILPKELLARMNLGQGDWLYVTELPDQGIKISAFDPDHAEAMDTARELFKEYRETFKALAK</sequence>
<dbReference type="InterPro" id="IPR037914">
    <property type="entry name" value="SpoVT-AbrB_sf"/>
</dbReference>
<keyword evidence="3" id="KW-1185">Reference proteome</keyword>
<dbReference type="Proteomes" id="UP000294547">
    <property type="component" value="Unassembled WGS sequence"/>
</dbReference>
<dbReference type="InterPro" id="IPR007159">
    <property type="entry name" value="SpoVT-AbrB_dom"/>
</dbReference>
<dbReference type="SUPFAM" id="SSF89447">
    <property type="entry name" value="AbrB/MazE/MraZ-like"/>
    <property type="match status" value="1"/>
</dbReference>
<evidence type="ECO:0000259" key="1">
    <source>
        <dbReference type="SMART" id="SM00966"/>
    </source>
</evidence>
<name>A0A4R6RFG6_9HYPH</name>
<dbReference type="GO" id="GO:0003677">
    <property type="term" value="F:DNA binding"/>
    <property type="evidence" value="ECO:0007669"/>
    <property type="project" value="InterPro"/>
</dbReference>
<dbReference type="EMBL" id="SNXY01000007">
    <property type="protein sequence ID" value="TDP85069.1"/>
    <property type="molecule type" value="Genomic_DNA"/>
</dbReference>
<accession>A0A4R6RFG6</accession>
<dbReference type="Pfam" id="PF04014">
    <property type="entry name" value="MazE_antitoxin"/>
    <property type="match status" value="1"/>
</dbReference>
<evidence type="ECO:0000313" key="3">
    <source>
        <dbReference type="Proteomes" id="UP000294547"/>
    </source>
</evidence>
<dbReference type="SMART" id="SM00966">
    <property type="entry name" value="SpoVT_AbrB"/>
    <property type="match status" value="1"/>
</dbReference>
<dbReference type="OrthoDB" id="5459182at2"/>
<dbReference type="Gene3D" id="2.10.260.10">
    <property type="match status" value="1"/>
</dbReference>
<gene>
    <name evidence="2" type="ORF">EDD54_1914</name>
</gene>
<dbReference type="RefSeq" id="WP_126540946.1">
    <property type="nucleotide sequence ID" value="NZ_BSPM01000004.1"/>
</dbReference>
<organism evidence="2 3">
    <name type="scientific">Oharaeibacter diazotrophicus</name>
    <dbReference type="NCBI Taxonomy" id="1920512"/>
    <lineage>
        <taxon>Bacteria</taxon>
        <taxon>Pseudomonadati</taxon>
        <taxon>Pseudomonadota</taxon>
        <taxon>Alphaproteobacteria</taxon>
        <taxon>Hyphomicrobiales</taxon>
        <taxon>Pleomorphomonadaceae</taxon>
        <taxon>Oharaeibacter</taxon>
    </lineage>
</organism>
<comment type="caution">
    <text evidence="2">The sequence shown here is derived from an EMBL/GenBank/DDBJ whole genome shotgun (WGS) entry which is preliminary data.</text>
</comment>
<dbReference type="InterPro" id="IPR013432">
    <property type="entry name" value="Doc_partner"/>
</dbReference>
<dbReference type="AlphaFoldDB" id="A0A4R6RFG6"/>
<protein>
    <submittedName>
        <fullName evidence="2">Putative addiction module antidote</fullName>
    </submittedName>
</protein>